<gene>
    <name evidence="2" type="ORF">DM484_18370</name>
</gene>
<dbReference type="AlphaFoldDB" id="A0A2W4QU48"/>
<proteinExistence type="predicted"/>
<name>A0A2W4QU48_9GAMM</name>
<organism evidence="2 3">
    <name type="scientific">Candidatus Methylumidiphilus alinenensis</name>
    <dbReference type="NCBI Taxonomy" id="2202197"/>
    <lineage>
        <taxon>Bacteria</taxon>
        <taxon>Pseudomonadati</taxon>
        <taxon>Pseudomonadota</taxon>
        <taxon>Gammaproteobacteria</taxon>
        <taxon>Methylococcales</taxon>
        <taxon>Candidatus Methylumidiphilus</taxon>
    </lineage>
</organism>
<dbReference type="Proteomes" id="UP000249396">
    <property type="component" value="Unassembled WGS sequence"/>
</dbReference>
<comment type="caution">
    <text evidence="2">The sequence shown here is derived from an EMBL/GenBank/DDBJ whole genome shotgun (WGS) entry which is preliminary data.</text>
</comment>
<dbReference type="EMBL" id="QJPH01000382">
    <property type="protein sequence ID" value="PZN75575.1"/>
    <property type="molecule type" value="Genomic_DNA"/>
</dbReference>
<evidence type="ECO:0000313" key="2">
    <source>
        <dbReference type="EMBL" id="PZN75575.1"/>
    </source>
</evidence>
<reference evidence="2 3" key="1">
    <citation type="journal article" date="2018" name="Aquat. Microb. Ecol.">
        <title>Gammaproteobacterial methanotrophs dominate.</title>
        <authorList>
            <person name="Rissanen A.J."/>
            <person name="Saarenheimo J."/>
            <person name="Tiirola M."/>
            <person name="Peura S."/>
            <person name="Aalto S.L."/>
            <person name="Karvinen A."/>
            <person name="Nykanen H."/>
        </authorList>
    </citation>
    <scope>NUCLEOTIDE SEQUENCE [LARGE SCALE GENOMIC DNA]</scope>
    <source>
        <strain evidence="2">AMbin10</strain>
    </source>
</reference>
<sequence length="60" mass="6371">MRGSLVCGIRNTVIGGWGVNYKSKAVESKRPGSVFSMMGGEWQQTNDAANRSSAPQSSPP</sequence>
<accession>A0A2W4QU48</accession>
<evidence type="ECO:0000313" key="3">
    <source>
        <dbReference type="Proteomes" id="UP000249396"/>
    </source>
</evidence>
<protein>
    <submittedName>
        <fullName evidence="2">Uncharacterized protein</fullName>
    </submittedName>
</protein>
<evidence type="ECO:0000256" key="1">
    <source>
        <dbReference type="SAM" id="MobiDB-lite"/>
    </source>
</evidence>
<feature type="region of interest" description="Disordered" evidence="1">
    <location>
        <begin position="38"/>
        <end position="60"/>
    </location>
</feature>
<feature type="compositionally biased region" description="Polar residues" evidence="1">
    <location>
        <begin position="42"/>
        <end position="60"/>
    </location>
</feature>